<sequence>MVAIHDSGAANPQPQPPPSATTRFPSWSTTTSLWHGLGLFGESYLLFSVGTLRPLWEALYPSCFDDDADADNNYNNDNIQCNRHSYQSITYSVVLGVILGMVVLGFLANTIGRRRGSIITAMLMAGGAFCLTCSSIFLSHAPSILFPVLSLSLFVFGIGVGGEYPLSASSASERQMAVAAEERLRRHQRLRLRGITPEEFDDDNHDEKVLTPRQSNTTSRARLNASNGNAGKREPLIQVGGKNAGTADTINATPPTSWQTLHAQQLPQKQQPQLRDIASFGCETEIVTLPPAQTSTPMYVSGGKQPDAYFFPTTSSILYDDCKSANSLSTNNSSAYTCKGREVLLTFSMQGMGIFANSILLALLLLVTRRTANNEVDDNNNEAEQDRYYYDAFYYEHSTLLNIWRVNYAIGAAILVYVLASRILWLTESEVWKQEKDKSVERQRRERLQRGVSTEFQPPHLPLEKDVNRMKKEAMKSSPQNEEPVISPTMSSLTMKSDFHLLGSTNLDGCGLVPAVRTMDDGDDEEGGNSGDKWSIPLSHVKLLFRHYGVRLFGTSMTWLLWDIAYYGNKLFQSSILVALMGENASLVGISSAAAINAFVALLGYYAAAAIVDDPDCGRLTLQQTGLAITGTLFILCGWFRESLSSSWLVVIYLGSSFFGQCGPNCTTFLIPAEVFPTNMRTMCHGISASAGKLGALIASILFNFVSDRDFFMISGVASFVALVVTFLTIPDTTTLDLHEIDKQWACIVSRGESKYEGPAIAPDHLSFYERNQNTLCCRKR</sequence>
<feature type="transmembrane region" description="Helical" evidence="6">
    <location>
        <begin position="406"/>
        <end position="426"/>
    </location>
</feature>
<dbReference type="Proteomes" id="UP001530293">
    <property type="component" value="Unassembled WGS sequence"/>
</dbReference>
<keyword evidence="2 6" id="KW-0812">Transmembrane</keyword>
<feature type="transmembrane region" description="Helical" evidence="6">
    <location>
        <begin position="683"/>
        <end position="705"/>
    </location>
</feature>
<evidence type="ECO:0000256" key="1">
    <source>
        <dbReference type="ARBA" id="ARBA00004141"/>
    </source>
</evidence>
<evidence type="ECO:0000256" key="3">
    <source>
        <dbReference type="ARBA" id="ARBA00022989"/>
    </source>
</evidence>
<organism evidence="7 8">
    <name type="scientific">Discostella pseudostelligera</name>
    <dbReference type="NCBI Taxonomy" id="259834"/>
    <lineage>
        <taxon>Eukaryota</taxon>
        <taxon>Sar</taxon>
        <taxon>Stramenopiles</taxon>
        <taxon>Ochrophyta</taxon>
        <taxon>Bacillariophyta</taxon>
        <taxon>Coscinodiscophyceae</taxon>
        <taxon>Thalassiosirophycidae</taxon>
        <taxon>Stephanodiscales</taxon>
        <taxon>Stephanodiscaceae</taxon>
        <taxon>Discostella</taxon>
    </lineage>
</organism>
<dbReference type="InterPro" id="IPR005828">
    <property type="entry name" value="MFS_sugar_transport-like"/>
</dbReference>
<reference evidence="7 8" key="1">
    <citation type="submission" date="2024-10" db="EMBL/GenBank/DDBJ databases">
        <title>Updated reference genomes for cyclostephanoid diatoms.</title>
        <authorList>
            <person name="Roberts W.R."/>
            <person name="Alverson A.J."/>
        </authorList>
    </citation>
    <scope>NUCLEOTIDE SEQUENCE [LARGE SCALE GENOMIC DNA]</scope>
    <source>
        <strain evidence="7 8">AJA232-27</strain>
    </source>
</reference>
<dbReference type="PANTHER" id="PTHR24064">
    <property type="entry name" value="SOLUTE CARRIER FAMILY 22 MEMBER"/>
    <property type="match status" value="1"/>
</dbReference>
<evidence type="ECO:0000256" key="6">
    <source>
        <dbReference type="SAM" id="Phobius"/>
    </source>
</evidence>
<evidence type="ECO:0000313" key="8">
    <source>
        <dbReference type="Proteomes" id="UP001530293"/>
    </source>
</evidence>
<dbReference type="SUPFAM" id="SSF103473">
    <property type="entry name" value="MFS general substrate transporter"/>
    <property type="match status" value="2"/>
</dbReference>
<dbReference type="Pfam" id="PF00083">
    <property type="entry name" value="Sugar_tr"/>
    <property type="match status" value="2"/>
</dbReference>
<evidence type="ECO:0000256" key="4">
    <source>
        <dbReference type="ARBA" id="ARBA00023136"/>
    </source>
</evidence>
<comment type="subcellular location">
    <subcellularLocation>
        <location evidence="1">Membrane</location>
        <topology evidence="1">Multi-pass membrane protein</topology>
    </subcellularLocation>
</comment>
<proteinExistence type="predicted"/>
<feature type="transmembrane region" description="Helical" evidence="6">
    <location>
        <begin position="89"/>
        <end position="111"/>
    </location>
</feature>
<protein>
    <recommendedName>
        <fullName evidence="9">Major facilitator superfamily (MFS) profile domain-containing protein</fullName>
    </recommendedName>
</protein>
<dbReference type="EMBL" id="JALLBG020000303">
    <property type="protein sequence ID" value="KAL3756480.1"/>
    <property type="molecule type" value="Genomic_DNA"/>
</dbReference>
<feature type="region of interest" description="Disordered" evidence="5">
    <location>
        <begin position="195"/>
        <end position="236"/>
    </location>
</feature>
<feature type="compositionally biased region" description="Basic and acidic residues" evidence="5">
    <location>
        <begin position="436"/>
        <end position="449"/>
    </location>
</feature>
<feature type="region of interest" description="Disordered" evidence="5">
    <location>
        <begin position="1"/>
        <end position="24"/>
    </location>
</feature>
<feature type="transmembrane region" description="Helical" evidence="6">
    <location>
        <begin position="620"/>
        <end position="641"/>
    </location>
</feature>
<dbReference type="InterPro" id="IPR036259">
    <property type="entry name" value="MFS_trans_sf"/>
</dbReference>
<comment type="caution">
    <text evidence="7">The sequence shown here is derived from an EMBL/GenBank/DDBJ whole genome shotgun (WGS) entry which is preliminary data.</text>
</comment>
<keyword evidence="3 6" id="KW-1133">Transmembrane helix</keyword>
<feature type="region of interest" description="Disordered" evidence="5">
    <location>
        <begin position="436"/>
        <end position="459"/>
    </location>
</feature>
<keyword evidence="4 6" id="KW-0472">Membrane</keyword>
<evidence type="ECO:0000256" key="5">
    <source>
        <dbReference type="SAM" id="MobiDB-lite"/>
    </source>
</evidence>
<feature type="transmembrane region" description="Helical" evidence="6">
    <location>
        <begin position="118"/>
        <end position="138"/>
    </location>
</feature>
<accession>A0ABD3M7G8</accession>
<name>A0ABD3M7G8_9STRA</name>
<feature type="transmembrane region" description="Helical" evidence="6">
    <location>
        <begin position="711"/>
        <end position="730"/>
    </location>
</feature>
<feature type="compositionally biased region" description="Polar residues" evidence="5">
    <location>
        <begin position="212"/>
        <end position="229"/>
    </location>
</feature>
<feature type="transmembrane region" description="Helical" evidence="6">
    <location>
        <begin position="343"/>
        <end position="367"/>
    </location>
</feature>
<keyword evidence="8" id="KW-1185">Reference proteome</keyword>
<dbReference type="Gene3D" id="1.20.1250.20">
    <property type="entry name" value="MFS general substrate transporter like domains"/>
    <property type="match status" value="2"/>
</dbReference>
<dbReference type="AlphaFoldDB" id="A0ABD3M7G8"/>
<evidence type="ECO:0000313" key="7">
    <source>
        <dbReference type="EMBL" id="KAL3756480.1"/>
    </source>
</evidence>
<evidence type="ECO:0008006" key="9">
    <source>
        <dbReference type="Google" id="ProtNLM"/>
    </source>
</evidence>
<gene>
    <name evidence="7" type="ORF">ACHAWU_009874</name>
</gene>
<feature type="transmembrane region" description="Helical" evidence="6">
    <location>
        <begin position="144"/>
        <end position="166"/>
    </location>
</feature>
<feature type="transmembrane region" description="Helical" evidence="6">
    <location>
        <begin position="647"/>
        <end position="671"/>
    </location>
</feature>
<evidence type="ECO:0000256" key="2">
    <source>
        <dbReference type="ARBA" id="ARBA00022692"/>
    </source>
</evidence>
<feature type="transmembrane region" description="Helical" evidence="6">
    <location>
        <begin position="587"/>
        <end position="608"/>
    </location>
</feature>
<dbReference type="GO" id="GO:0016020">
    <property type="term" value="C:membrane"/>
    <property type="evidence" value="ECO:0007669"/>
    <property type="project" value="UniProtKB-SubCell"/>
</dbReference>